<comment type="subcellular location">
    <subcellularLocation>
        <location evidence="1">Cell envelope</location>
    </subcellularLocation>
</comment>
<sequence>MTKNKCRQAMAVLGLMALSFSAKAAPPSVIQGKINQENVQNVYLFTVKEGKMQEFASTKVGADNGYVLGLSSVEEGYYYVSLNKRDYTRLYLKQGDQVKMDMEAEARYQLAAPSVENKLLMEWAGKSLELRRIALMTKSDNSGYKSFFERFEQLEKEAKGIKAKATTSNKKFNELFKFTVDADLELIGLSFLYTPHSSHPTKEEYPAFFGKVFQPNKYADGKLLKLGEGEKLMGFYATWGMMNGKPINGKMARAERWKLVTDMFGNDTIKAMFVMNDMRSIKSFDELAELAAPYKSMFTEAQLEEYKKHEKSLHTFAAGEAALNFSYPDINGKTVTLKDLKGKVVLVDVWATWCGPCKQEIPSLKALEKEMHDKDVALVSISVDVEKDKQKWQDFVKKEALTGIQLFASGWSEITKFYDIKGIPRFMVFDRNGKIVTVDAPRPSNAALKPLLEKALAK</sequence>
<dbReference type="InterPro" id="IPR050553">
    <property type="entry name" value="Thioredoxin_ResA/DsbE_sf"/>
</dbReference>
<feature type="chain" id="PRO_5045425972" evidence="6">
    <location>
        <begin position="25"/>
        <end position="458"/>
    </location>
</feature>
<feature type="domain" description="Thioredoxin" evidence="7">
    <location>
        <begin position="316"/>
        <end position="457"/>
    </location>
</feature>
<evidence type="ECO:0000259" key="7">
    <source>
        <dbReference type="PROSITE" id="PS51352"/>
    </source>
</evidence>
<dbReference type="Gene3D" id="3.40.30.10">
    <property type="entry name" value="Glutaredoxin"/>
    <property type="match status" value="1"/>
</dbReference>
<keyword evidence="6" id="KW-0732">Signal</keyword>
<evidence type="ECO:0000256" key="3">
    <source>
        <dbReference type="ARBA" id="ARBA00023157"/>
    </source>
</evidence>
<keyword evidence="2" id="KW-0201">Cytochrome c-type biogenesis</keyword>
<keyword evidence="4" id="KW-0676">Redox-active center</keyword>
<dbReference type="InterPro" id="IPR036249">
    <property type="entry name" value="Thioredoxin-like_sf"/>
</dbReference>
<dbReference type="PROSITE" id="PS51352">
    <property type="entry name" value="THIOREDOXIN_2"/>
    <property type="match status" value="1"/>
</dbReference>
<dbReference type="CDD" id="cd02966">
    <property type="entry name" value="TlpA_like_family"/>
    <property type="match status" value="1"/>
</dbReference>
<reference evidence="8" key="1">
    <citation type="submission" date="2022-10" db="EMBL/GenBank/DDBJ databases">
        <title>Chitinophaga sp. nov., isolated from soil.</title>
        <authorList>
            <person name="Jeon C.O."/>
        </authorList>
    </citation>
    <scope>NUCLEOTIDE SEQUENCE</scope>
    <source>
        <strain evidence="8">R8</strain>
    </source>
</reference>
<evidence type="ECO:0000256" key="6">
    <source>
        <dbReference type="SAM" id="SignalP"/>
    </source>
</evidence>
<dbReference type="PANTHER" id="PTHR42852:SF6">
    <property type="entry name" value="THIOL:DISULFIDE INTERCHANGE PROTEIN DSBE"/>
    <property type="match status" value="1"/>
</dbReference>
<evidence type="ECO:0000256" key="4">
    <source>
        <dbReference type="ARBA" id="ARBA00023284"/>
    </source>
</evidence>
<dbReference type="Proteomes" id="UP001162741">
    <property type="component" value="Chromosome"/>
</dbReference>
<gene>
    <name evidence="8" type="ORF">MKQ68_22100</name>
</gene>
<keyword evidence="5" id="KW-0175">Coiled coil</keyword>
<name>A0ABY6J027_9BACT</name>
<dbReference type="SUPFAM" id="SSF52833">
    <property type="entry name" value="Thioredoxin-like"/>
    <property type="match status" value="1"/>
</dbReference>
<organism evidence="8 9">
    <name type="scientific">Chitinophaga horti</name>
    <dbReference type="NCBI Taxonomy" id="2920382"/>
    <lineage>
        <taxon>Bacteria</taxon>
        <taxon>Pseudomonadati</taxon>
        <taxon>Bacteroidota</taxon>
        <taxon>Chitinophagia</taxon>
        <taxon>Chitinophagales</taxon>
        <taxon>Chitinophagaceae</taxon>
        <taxon>Chitinophaga</taxon>
    </lineage>
</organism>
<keyword evidence="3" id="KW-1015">Disulfide bond</keyword>
<dbReference type="Pfam" id="PF08534">
    <property type="entry name" value="Redoxin"/>
    <property type="match status" value="1"/>
</dbReference>
<keyword evidence="9" id="KW-1185">Reference proteome</keyword>
<dbReference type="InterPro" id="IPR013740">
    <property type="entry name" value="Redoxin"/>
</dbReference>
<dbReference type="InterPro" id="IPR017937">
    <property type="entry name" value="Thioredoxin_CS"/>
</dbReference>
<dbReference type="PANTHER" id="PTHR42852">
    <property type="entry name" value="THIOL:DISULFIDE INTERCHANGE PROTEIN DSBE"/>
    <property type="match status" value="1"/>
</dbReference>
<feature type="coiled-coil region" evidence="5">
    <location>
        <begin position="144"/>
        <end position="171"/>
    </location>
</feature>
<evidence type="ECO:0000313" key="8">
    <source>
        <dbReference type="EMBL" id="UYQ92776.1"/>
    </source>
</evidence>
<protein>
    <submittedName>
        <fullName evidence="8">TlpA family protein disulfide reductase</fullName>
    </submittedName>
</protein>
<dbReference type="RefSeq" id="WP_264280978.1">
    <property type="nucleotide sequence ID" value="NZ_CP107006.1"/>
</dbReference>
<feature type="signal peptide" evidence="6">
    <location>
        <begin position="1"/>
        <end position="24"/>
    </location>
</feature>
<dbReference type="EMBL" id="CP107006">
    <property type="protein sequence ID" value="UYQ92776.1"/>
    <property type="molecule type" value="Genomic_DNA"/>
</dbReference>
<accession>A0ABY6J027</accession>
<dbReference type="PROSITE" id="PS00194">
    <property type="entry name" value="THIOREDOXIN_1"/>
    <property type="match status" value="1"/>
</dbReference>
<evidence type="ECO:0000313" key="9">
    <source>
        <dbReference type="Proteomes" id="UP001162741"/>
    </source>
</evidence>
<proteinExistence type="predicted"/>
<evidence type="ECO:0000256" key="1">
    <source>
        <dbReference type="ARBA" id="ARBA00004196"/>
    </source>
</evidence>
<evidence type="ECO:0000256" key="5">
    <source>
        <dbReference type="SAM" id="Coils"/>
    </source>
</evidence>
<evidence type="ECO:0000256" key="2">
    <source>
        <dbReference type="ARBA" id="ARBA00022748"/>
    </source>
</evidence>
<dbReference type="InterPro" id="IPR013766">
    <property type="entry name" value="Thioredoxin_domain"/>
</dbReference>